<gene>
    <name evidence="2" type="ORF">THRCLA_00858</name>
</gene>
<feature type="coiled-coil region" evidence="1">
    <location>
        <begin position="239"/>
        <end position="266"/>
    </location>
</feature>
<keyword evidence="1" id="KW-0175">Coiled coil</keyword>
<accession>A0A1W0AA28</accession>
<sequence length="504" mass="56368">MDIALLLSPDDPIDYDQLLNPDKAAYLAPKESDGPTLRVGAWSFAEEAYTMALIEAFLMGLLPNLPAGTPLRSFLAQKLECVPMRVSKKLALEQLAGRPLLKKLGQKRYLPNEAVDPAIQNATLQQLQHLYNAFLCAKEKDILYIRGLDTTTIDPAAKVPLGRPPSSAFSTVNALGHRTGYWLRYLDLPKGVTLRSFLADRLTCSPMRISKKLATGSLMGRIIPRKIGTAVYVPKFDTTDEFKQQVEEAQIELNRLRKAINQFTMDIASLLAPVEEQTTLRNGAWSWIEERYTLALIEAFLQGVFPSLPQDSTLRGFIATQLQCVPMRVSKKLASGSLAGKPVVKKLGKSRYFRDETLDFHLQQNILNRLSLLEAAFIQDLKKEKHSSRSVSRPSSPNHGGSRAGHWPLKEEIYVHNLINCFLNGYLDLCPGTTLRSFLADRLNCSPMRISKKLGTGMLLGRSVPRRLGSTVFVPNRAPSMTFHHLAHEARVQLNSLHYICFEC</sequence>
<dbReference type="AlphaFoldDB" id="A0A1W0AA28"/>
<name>A0A1W0AA28_9STRA</name>
<proteinExistence type="predicted"/>
<evidence type="ECO:0000256" key="1">
    <source>
        <dbReference type="SAM" id="Coils"/>
    </source>
</evidence>
<reference evidence="2 3" key="1">
    <citation type="journal article" date="2014" name="Genome Biol. Evol.">
        <title>The secreted proteins of Achlya hypogyna and Thraustotheca clavata identify the ancestral oomycete secretome and reveal gene acquisitions by horizontal gene transfer.</title>
        <authorList>
            <person name="Misner I."/>
            <person name="Blouin N."/>
            <person name="Leonard G."/>
            <person name="Richards T.A."/>
            <person name="Lane C.E."/>
        </authorList>
    </citation>
    <scope>NUCLEOTIDE SEQUENCE [LARGE SCALE GENOMIC DNA]</scope>
    <source>
        <strain evidence="2 3">ATCC 34112</strain>
    </source>
</reference>
<dbReference type="PANTHER" id="PTHR35213:SF3">
    <property type="entry name" value="MYB-LIKE DOMAIN-CONTAINING PROTEIN"/>
    <property type="match status" value="1"/>
</dbReference>
<organism evidence="2 3">
    <name type="scientific">Thraustotheca clavata</name>
    <dbReference type="NCBI Taxonomy" id="74557"/>
    <lineage>
        <taxon>Eukaryota</taxon>
        <taxon>Sar</taxon>
        <taxon>Stramenopiles</taxon>
        <taxon>Oomycota</taxon>
        <taxon>Saprolegniomycetes</taxon>
        <taxon>Saprolegniales</taxon>
        <taxon>Achlyaceae</taxon>
        <taxon>Thraustotheca</taxon>
    </lineage>
</organism>
<keyword evidence="3" id="KW-1185">Reference proteome</keyword>
<dbReference type="STRING" id="74557.A0A1W0AA28"/>
<comment type="caution">
    <text evidence="2">The sequence shown here is derived from an EMBL/GenBank/DDBJ whole genome shotgun (WGS) entry which is preliminary data.</text>
</comment>
<dbReference type="PANTHER" id="PTHR35213">
    <property type="entry name" value="RING-TYPE DOMAIN-CONTAINING PROTEIN-RELATED"/>
    <property type="match status" value="1"/>
</dbReference>
<dbReference type="OrthoDB" id="206107at2759"/>
<dbReference type="EMBL" id="JNBS01000274">
    <property type="protein sequence ID" value="OQS07133.1"/>
    <property type="molecule type" value="Genomic_DNA"/>
</dbReference>
<protein>
    <submittedName>
        <fullName evidence="2">Uncharacterized protein</fullName>
    </submittedName>
</protein>
<evidence type="ECO:0000313" key="3">
    <source>
        <dbReference type="Proteomes" id="UP000243217"/>
    </source>
</evidence>
<evidence type="ECO:0000313" key="2">
    <source>
        <dbReference type="EMBL" id="OQS07133.1"/>
    </source>
</evidence>
<dbReference type="Proteomes" id="UP000243217">
    <property type="component" value="Unassembled WGS sequence"/>
</dbReference>